<comment type="similarity">
    <text evidence="3 13">Belongs to the FAD-dependent oxidoreductase 2 family. NadB subfamily.</text>
</comment>
<evidence type="ECO:0000259" key="15">
    <source>
        <dbReference type="Pfam" id="PF02910"/>
    </source>
</evidence>
<dbReference type="Gene3D" id="3.50.50.60">
    <property type="entry name" value="FAD/NAD(P)-binding domain"/>
    <property type="match status" value="1"/>
</dbReference>
<evidence type="ECO:0000256" key="13">
    <source>
        <dbReference type="RuleBase" id="RU362049"/>
    </source>
</evidence>
<dbReference type="PANTHER" id="PTHR42716">
    <property type="entry name" value="L-ASPARTATE OXIDASE"/>
    <property type="match status" value="1"/>
</dbReference>
<dbReference type="InterPro" id="IPR037099">
    <property type="entry name" value="Fum_R/Succ_DH_flav-like_C_sf"/>
</dbReference>
<evidence type="ECO:0000256" key="8">
    <source>
        <dbReference type="ARBA" id="ARBA00022827"/>
    </source>
</evidence>
<dbReference type="Pfam" id="PF02910">
    <property type="entry name" value="Succ_DH_flav_C"/>
    <property type="match status" value="1"/>
</dbReference>
<comment type="pathway">
    <text evidence="2 13">Cofactor biosynthesis; NAD(+) biosynthesis; iminoaspartate from L-aspartate (oxidase route): step 1/1.</text>
</comment>
<dbReference type="PANTHER" id="PTHR42716:SF2">
    <property type="entry name" value="L-ASPARTATE OXIDASE, CHLOROPLASTIC"/>
    <property type="match status" value="1"/>
</dbReference>
<dbReference type="Pfam" id="PF00890">
    <property type="entry name" value="FAD_binding_2"/>
    <property type="match status" value="1"/>
</dbReference>
<comment type="catalytic activity">
    <reaction evidence="11">
        <text>L-aspartate + O2 = iminosuccinate + H2O2</text>
        <dbReference type="Rhea" id="RHEA:25876"/>
        <dbReference type="ChEBI" id="CHEBI:15379"/>
        <dbReference type="ChEBI" id="CHEBI:16240"/>
        <dbReference type="ChEBI" id="CHEBI:29991"/>
        <dbReference type="ChEBI" id="CHEBI:77875"/>
        <dbReference type="EC" id="1.4.3.16"/>
    </reaction>
    <physiologicalReaction direction="left-to-right" evidence="11">
        <dbReference type="Rhea" id="RHEA:25877"/>
    </physiologicalReaction>
</comment>
<keyword evidence="7 13" id="KW-0662">Pyridine nucleotide biosynthesis</keyword>
<gene>
    <name evidence="16" type="ORF">ACFWGY_24105</name>
</gene>
<evidence type="ECO:0000313" key="17">
    <source>
        <dbReference type="Proteomes" id="UP001598673"/>
    </source>
</evidence>
<evidence type="ECO:0000256" key="4">
    <source>
        <dbReference type="ARBA" id="ARBA00012173"/>
    </source>
</evidence>
<dbReference type="PRINTS" id="PR00411">
    <property type="entry name" value="PNDRDTASEI"/>
</dbReference>
<dbReference type="RefSeq" id="WP_258936214.1">
    <property type="nucleotide sequence ID" value="NZ_JANBBF010000008.1"/>
</dbReference>
<evidence type="ECO:0000256" key="1">
    <source>
        <dbReference type="ARBA" id="ARBA00001974"/>
    </source>
</evidence>
<keyword evidence="9 13" id="KW-0560">Oxidoreductase</keyword>
<dbReference type="NCBIfam" id="NF005867">
    <property type="entry name" value="PRK07804.1"/>
    <property type="match status" value="1"/>
</dbReference>
<dbReference type="InterPro" id="IPR027477">
    <property type="entry name" value="Succ_DH/fumarate_Rdtase_cat_sf"/>
</dbReference>
<keyword evidence="6 13" id="KW-0285">Flavoprotein</keyword>
<comment type="caution">
    <text evidence="16">The sequence shown here is derived from an EMBL/GenBank/DDBJ whole genome shotgun (WGS) entry which is preliminary data.</text>
</comment>
<evidence type="ECO:0000256" key="2">
    <source>
        <dbReference type="ARBA" id="ARBA00004950"/>
    </source>
</evidence>
<evidence type="ECO:0000256" key="5">
    <source>
        <dbReference type="ARBA" id="ARBA00021901"/>
    </source>
</evidence>
<comment type="subcellular location">
    <subcellularLocation>
        <location evidence="13">Cytoplasm</location>
    </subcellularLocation>
</comment>
<dbReference type="InterPro" id="IPR005288">
    <property type="entry name" value="NadB"/>
</dbReference>
<organism evidence="16 17">
    <name type="scientific">Prauserella salsuginis</name>
    <dbReference type="NCBI Taxonomy" id="387889"/>
    <lineage>
        <taxon>Bacteria</taxon>
        <taxon>Bacillati</taxon>
        <taxon>Actinomycetota</taxon>
        <taxon>Actinomycetes</taxon>
        <taxon>Pseudonocardiales</taxon>
        <taxon>Pseudonocardiaceae</taxon>
        <taxon>Prauserella</taxon>
        <taxon>Prauserella salsuginis group</taxon>
    </lineage>
</organism>
<dbReference type="EC" id="1.4.3.16" evidence="4 12"/>
<evidence type="ECO:0000256" key="6">
    <source>
        <dbReference type="ARBA" id="ARBA00022630"/>
    </source>
</evidence>
<evidence type="ECO:0000256" key="10">
    <source>
        <dbReference type="ARBA" id="ARBA00029426"/>
    </source>
</evidence>
<dbReference type="Proteomes" id="UP001598673">
    <property type="component" value="Unassembled WGS sequence"/>
</dbReference>
<name>A0ABW6GB73_9PSEU</name>
<dbReference type="SUPFAM" id="SSF46977">
    <property type="entry name" value="Succinate dehydrogenase/fumarate reductase flavoprotein C-terminal domain"/>
    <property type="match status" value="1"/>
</dbReference>
<evidence type="ECO:0000256" key="9">
    <source>
        <dbReference type="ARBA" id="ARBA00023002"/>
    </source>
</evidence>
<protein>
    <recommendedName>
        <fullName evidence="5 12">L-aspartate oxidase</fullName>
        <ecNumber evidence="4 12">1.4.3.16</ecNumber>
    </recommendedName>
</protein>
<dbReference type="NCBIfam" id="TIGR00551">
    <property type="entry name" value="nadB"/>
    <property type="match status" value="1"/>
</dbReference>
<evidence type="ECO:0000313" key="16">
    <source>
        <dbReference type="EMBL" id="MFD6796420.1"/>
    </source>
</evidence>
<evidence type="ECO:0000259" key="14">
    <source>
        <dbReference type="Pfam" id="PF00890"/>
    </source>
</evidence>
<reference evidence="16 17" key="1">
    <citation type="submission" date="2024-09" db="EMBL/GenBank/DDBJ databases">
        <title>The Natural Products Discovery Center: Release of the First 8490 Sequenced Strains for Exploring Actinobacteria Biosynthetic Diversity.</title>
        <authorList>
            <person name="Kalkreuter E."/>
            <person name="Kautsar S.A."/>
            <person name="Yang D."/>
            <person name="Bader C.D."/>
            <person name="Teijaro C.N."/>
            <person name="Fluegel L."/>
            <person name="Davis C.M."/>
            <person name="Simpson J.R."/>
            <person name="Lauterbach L."/>
            <person name="Steele A.D."/>
            <person name="Gui C."/>
            <person name="Meng S."/>
            <person name="Li G."/>
            <person name="Viehrig K."/>
            <person name="Ye F."/>
            <person name="Su P."/>
            <person name="Kiefer A.F."/>
            <person name="Nichols A."/>
            <person name="Cepeda A.J."/>
            <person name="Yan W."/>
            <person name="Fan B."/>
            <person name="Jiang Y."/>
            <person name="Adhikari A."/>
            <person name="Zheng C.-J."/>
            <person name="Schuster L."/>
            <person name="Cowan T.M."/>
            <person name="Smanski M.J."/>
            <person name="Chevrette M.G."/>
            <person name="De Carvalho L.P.S."/>
            <person name="Shen B."/>
        </authorList>
    </citation>
    <scope>NUCLEOTIDE SEQUENCE [LARGE SCALE GENOMIC DNA]</scope>
    <source>
        <strain evidence="16 17">NPDC060353</strain>
    </source>
</reference>
<sequence length="588" mass="58474">MSGPVATLVNDYKAKTSSSGPRWEAAADVVVLGSGAAGLSTALRLRERGLHVLVVTKGELGDGNTRWAQGGIAAVLDGASGSGGVQDGGDSVSAHAEDTATAGAGLCEPEAVAEIVAGGAEAVATLRRFGAVFDEAESGSNGARELARTREGGHSALRVIHAGGDATGAEVQRALVSAATGGAVPVLERHVALDAVRTAAGRIVGVTVLDDRGCPGVVHAPALVLATGGLGQLYGATSNPELATGDGVALALRAGATVADLEFVQFHPTVLYAPGARGRRPLVTEAVRGEGAVLVDATGARVMAGVHPLADLAPRDVVSAAVIRHLAAAPGGVDDHVFLDATGIDGFAARFPTVRAACEAAGVDPVREPIPVAPAAHFACGGVVAGTDGRTPVPGLYAVGEVARTGLHGANRLASNSLLEGLVVGGRAADAVAADLASCRPVRPGGVPAGTGAGAVTSPDPASSFGAAALEVAPRDAVQRAMSRYAAIGRDADGLAVAGSVLDLAVSGARGSGSRGVAWTRERVEDAALTLVARALVAAASARTESRGCHVRTDFPERDDASWRRSQTIRLSPSGQPVLAEAAALEAA</sequence>
<dbReference type="InterPro" id="IPR003953">
    <property type="entry name" value="FAD-dep_OxRdtase_2_FAD-bd"/>
</dbReference>
<proteinExistence type="inferred from homology"/>
<evidence type="ECO:0000256" key="3">
    <source>
        <dbReference type="ARBA" id="ARBA00008562"/>
    </source>
</evidence>
<dbReference type="SUPFAM" id="SSF56425">
    <property type="entry name" value="Succinate dehydrogenase/fumarate reductase flavoprotein, catalytic domain"/>
    <property type="match status" value="1"/>
</dbReference>
<dbReference type="SUPFAM" id="SSF51905">
    <property type="entry name" value="FAD/NAD(P)-binding domain"/>
    <property type="match status" value="1"/>
</dbReference>
<evidence type="ECO:0000256" key="7">
    <source>
        <dbReference type="ARBA" id="ARBA00022642"/>
    </source>
</evidence>
<keyword evidence="8 13" id="KW-0274">FAD</keyword>
<dbReference type="GO" id="GO:0008734">
    <property type="term" value="F:L-aspartate oxidase activity"/>
    <property type="evidence" value="ECO:0007669"/>
    <property type="project" value="UniProtKB-EC"/>
</dbReference>
<dbReference type="Gene3D" id="3.90.700.10">
    <property type="entry name" value="Succinate dehydrogenase/fumarate reductase flavoprotein, catalytic domain"/>
    <property type="match status" value="1"/>
</dbReference>
<comment type="function">
    <text evidence="10">Catalyzes the oxidation of L-aspartate to iminoaspartate, the first step in the de novo biosynthesis of NAD(+).</text>
</comment>
<dbReference type="InterPro" id="IPR036188">
    <property type="entry name" value="FAD/NAD-bd_sf"/>
</dbReference>
<dbReference type="InterPro" id="IPR015939">
    <property type="entry name" value="Fum_Rdtase/Succ_DH_flav-like_C"/>
</dbReference>
<comment type="cofactor">
    <cofactor evidence="1 13">
        <name>FAD</name>
        <dbReference type="ChEBI" id="CHEBI:57692"/>
    </cofactor>
</comment>
<feature type="domain" description="FAD-dependent oxidoreductase 2 FAD-binding" evidence="14">
    <location>
        <begin position="28"/>
        <end position="418"/>
    </location>
</feature>
<evidence type="ECO:0000256" key="11">
    <source>
        <dbReference type="ARBA" id="ARBA00048305"/>
    </source>
</evidence>
<keyword evidence="17" id="KW-1185">Reference proteome</keyword>
<accession>A0ABW6GB73</accession>
<feature type="domain" description="Fumarate reductase/succinate dehydrogenase flavoprotein-like C-terminal" evidence="15">
    <location>
        <begin position="475"/>
        <end position="570"/>
    </location>
</feature>
<dbReference type="Gene3D" id="1.20.58.100">
    <property type="entry name" value="Fumarate reductase/succinate dehydrogenase flavoprotein-like, C-terminal domain"/>
    <property type="match status" value="1"/>
</dbReference>
<dbReference type="PRINTS" id="PR00368">
    <property type="entry name" value="FADPNR"/>
</dbReference>
<evidence type="ECO:0000256" key="12">
    <source>
        <dbReference type="NCBIfam" id="TIGR00551"/>
    </source>
</evidence>
<dbReference type="EMBL" id="JBHXCV010000021">
    <property type="protein sequence ID" value="MFD6796420.1"/>
    <property type="molecule type" value="Genomic_DNA"/>
</dbReference>